<comment type="subcellular location">
    <subcellularLocation>
        <location evidence="1">Mitochondrion</location>
    </subcellularLocation>
</comment>
<dbReference type="EMBL" id="PTQR01000114">
    <property type="protein sequence ID" value="TKX19528.1"/>
    <property type="molecule type" value="Genomic_DNA"/>
</dbReference>
<dbReference type="Proteomes" id="UP000308133">
    <property type="component" value="Unassembled WGS sequence"/>
</dbReference>
<keyword evidence="10" id="KW-1185">Reference proteome</keyword>
<dbReference type="STRING" id="40998.A0A2P7ZAI3"/>
<feature type="compositionally biased region" description="Basic and acidic residues" evidence="5">
    <location>
        <begin position="218"/>
        <end position="236"/>
    </location>
</feature>
<dbReference type="EMBL" id="NHZQ01000251">
    <property type="protein sequence ID" value="PSK45229.1"/>
    <property type="molecule type" value="Genomic_DNA"/>
</dbReference>
<name>A0A2P7ZAI3_9PEZI</name>
<keyword evidence="3 6" id="KW-1133">Transmembrane helix</keyword>
<dbReference type="InterPro" id="IPR040153">
    <property type="entry name" value="Rcf2"/>
</dbReference>
<accession>A0A2P7ZAI3</accession>
<evidence type="ECO:0000256" key="6">
    <source>
        <dbReference type="SAM" id="Phobius"/>
    </source>
</evidence>
<evidence type="ECO:0000259" key="7">
    <source>
        <dbReference type="PROSITE" id="PS51503"/>
    </source>
</evidence>
<reference evidence="9 11" key="2">
    <citation type="submission" date="2018-02" db="EMBL/GenBank/DDBJ databases">
        <title>Draft genome sequences of Elsinoe sp., causing black scab on jojoba.</title>
        <authorList>
            <person name="Stodart B."/>
            <person name="Jeffress S."/>
            <person name="Ash G."/>
            <person name="Arun Chinnappa K."/>
        </authorList>
    </citation>
    <scope>NUCLEOTIDE SEQUENCE [LARGE SCALE GENOMIC DNA]</scope>
    <source>
        <strain evidence="9 11">Hillstone_2</strain>
    </source>
</reference>
<dbReference type="Pfam" id="PF04588">
    <property type="entry name" value="HIG_1_N"/>
    <property type="match status" value="1"/>
</dbReference>
<feature type="transmembrane region" description="Helical" evidence="6">
    <location>
        <begin position="20"/>
        <end position="38"/>
    </location>
</feature>
<dbReference type="GO" id="GO:0005739">
    <property type="term" value="C:mitochondrion"/>
    <property type="evidence" value="ECO:0007669"/>
    <property type="project" value="UniProtKB-SubCell"/>
</dbReference>
<evidence type="ECO:0000313" key="8">
    <source>
        <dbReference type="EMBL" id="PSK45229.1"/>
    </source>
</evidence>
<evidence type="ECO:0000256" key="1">
    <source>
        <dbReference type="ARBA" id="ARBA00004173"/>
    </source>
</evidence>
<gene>
    <name evidence="8" type="ORF">B9Z65_2369</name>
    <name evidence="9" type="ORF">C1H76_8377</name>
</gene>
<evidence type="ECO:0000313" key="9">
    <source>
        <dbReference type="EMBL" id="TKX19528.1"/>
    </source>
</evidence>
<feature type="transmembrane region" description="Helical" evidence="6">
    <location>
        <begin position="116"/>
        <end position="135"/>
    </location>
</feature>
<feature type="transmembrane region" description="Helical" evidence="6">
    <location>
        <begin position="50"/>
        <end position="69"/>
    </location>
</feature>
<evidence type="ECO:0000313" key="11">
    <source>
        <dbReference type="Proteomes" id="UP000308133"/>
    </source>
</evidence>
<dbReference type="PANTHER" id="PTHR28018">
    <property type="entry name" value="RESPIRATORY SUPERCOMPLEX FACTOR 2, MITOCHONDRIAL"/>
    <property type="match status" value="1"/>
</dbReference>
<evidence type="ECO:0000256" key="4">
    <source>
        <dbReference type="ARBA" id="ARBA00023136"/>
    </source>
</evidence>
<dbReference type="InterPro" id="IPR007667">
    <property type="entry name" value="Hypoxia_induced_domain"/>
</dbReference>
<dbReference type="GO" id="GO:0033617">
    <property type="term" value="P:mitochondrial respiratory chain complex IV assembly"/>
    <property type="evidence" value="ECO:0007669"/>
    <property type="project" value="TreeGrafter"/>
</dbReference>
<sequence>MKILTKEEEQEHYNATLRGGIGGGLVGTVAGAAGVFLAGRRYPAFRSLSVPFRAFLITSSGTFSAIIAADRYSRQYEASRHPETKYTDEQTEQARAIEAQKSSLQRAKDWAQENRYSIVFGSWVASMGTALGIVGRSPYLTGQQKLVQARVYAQGLTLAVVIASLALEGKDASQGAGRWQTVKVLDPNDPTHKHLIEKRVHHERYSGEDQWMDMVEAEEQRMKERDQAVKEQEKKDAKKGKKVHHQAESERGENKPKSHNLP</sequence>
<protein>
    <recommendedName>
        <fullName evidence="7">HIG1 domain-containing protein</fullName>
    </recommendedName>
</protein>
<keyword evidence="2 6" id="KW-0812">Transmembrane</keyword>
<dbReference type="PANTHER" id="PTHR28018:SF3">
    <property type="entry name" value="RESPIRATORY SUPERCOMPLEX FACTOR 2, MITOCHONDRIAL"/>
    <property type="match status" value="1"/>
</dbReference>
<organism evidence="8 10">
    <name type="scientific">Elsinoe australis</name>
    <dbReference type="NCBI Taxonomy" id="40998"/>
    <lineage>
        <taxon>Eukaryota</taxon>
        <taxon>Fungi</taxon>
        <taxon>Dikarya</taxon>
        <taxon>Ascomycota</taxon>
        <taxon>Pezizomycotina</taxon>
        <taxon>Dothideomycetes</taxon>
        <taxon>Dothideomycetidae</taxon>
        <taxon>Myriangiales</taxon>
        <taxon>Elsinoaceae</taxon>
        <taxon>Elsinoe</taxon>
    </lineage>
</organism>
<evidence type="ECO:0000313" key="10">
    <source>
        <dbReference type="Proteomes" id="UP000243723"/>
    </source>
</evidence>
<keyword evidence="4 6" id="KW-0472">Membrane</keyword>
<reference evidence="8 10" key="1">
    <citation type="submission" date="2017-05" db="EMBL/GenBank/DDBJ databases">
        <title>Draft genome sequence of Elsinoe australis.</title>
        <authorList>
            <person name="Cheng Q."/>
        </authorList>
    </citation>
    <scope>NUCLEOTIDE SEQUENCE [LARGE SCALE GENOMIC DNA]</scope>
    <source>
        <strain evidence="8 10">NL1</strain>
    </source>
</reference>
<comment type="caution">
    <text evidence="8">The sequence shown here is derived from an EMBL/GenBank/DDBJ whole genome shotgun (WGS) entry which is preliminary data.</text>
</comment>
<evidence type="ECO:0000256" key="3">
    <source>
        <dbReference type="ARBA" id="ARBA00022989"/>
    </source>
</evidence>
<dbReference type="OrthoDB" id="1915122at2759"/>
<dbReference type="PROSITE" id="PS51503">
    <property type="entry name" value="HIG1"/>
    <property type="match status" value="1"/>
</dbReference>
<dbReference type="Proteomes" id="UP000243723">
    <property type="component" value="Unassembled WGS sequence"/>
</dbReference>
<evidence type="ECO:0000256" key="5">
    <source>
        <dbReference type="SAM" id="MobiDB-lite"/>
    </source>
</evidence>
<feature type="compositionally biased region" description="Basic and acidic residues" evidence="5">
    <location>
        <begin position="245"/>
        <end position="256"/>
    </location>
</feature>
<dbReference type="AlphaFoldDB" id="A0A2P7ZAI3"/>
<feature type="region of interest" description="Disordered" evidence="5">
    <location>
        <begin position="218"/>
        <end position="262"/>
    </location>
</feature>
<feature type="domain" description="HIG1" evidence="7">
    <location>
        <begin position="88"/>
        <end position="179"/>
    </location>
</feature>
<proteinExistence type="predicted"/>
<evidence type="ECO:0000256" key="2">
    <source>
        <dbReference type="ARBA" id="ARBA00022692"/>
    </source>
</evidence>